<dbReference type="Proteomes" id="UP000281431">
    <property type="component" value="Unassembled WGS sequence"/>
</dbReference>
<organism evidence="1 2">
    <name type="scientific">Natrarchaeobius chitinivorans</name>
    <dbReference type="NCBI Taxonomy" id="1679083"/>
    <lineage>
        <taxon>Archaea</taxon>
        <taxon>Methanobacteriati</taxon>
        <taxon>Methanobacteriota</taxon>
        <taxon>Stenosarchaea group</taxon>
        <taxon>Halobacteria</taxon>
        <taxon>Halobacteriales</taxon>
        <taxon>Natrialbaceae</taxon>
        <taxon>Natrarchaeobius</taxon>
    </lineage>
</organism>
<dbReference type="OrthoDB" id="205808at2157"/>
<comment type="caution">
    <text evidence="1">The sequence shown here is derived from an EMBL/GenBank/DDBJ whole genome shotgun (WGS) entry which is preliminary data.</text>
</comment>
<evidence type="ECO:0000313" key="2">
    <source>
        <dbReference type="Proteomes" id="UP000281431"/>
    </source>
</evidence>
<dbReference type="AlphaFoldDB" id="A0A3N6MHE8"/>
<dbReference type="InterPro" id="IPR043143">
    <property type="entry name" value="Mal/L-sulf/L-lact_DH-like_NADP"/>
</dbReference>
<keyword evidence="2" id="KW-1185">Reference proteome</keyword>
<gene>
    <name evidence="1" type="ORF">EA472_04410</name>
</gene>
<name>A0A3N6MHE8_NATCH</name>
<dbReference type="InterPro" id="IPR036111">
    <property type="entry name" value="Mal/L-sulfo/L-lacto_DH-like_sf"/>
</dbReference>
<accession>A0A3N6MHE8</accession>
<dbReference type="Gene3D" id="1.10.1530.10">
    <property type="match status" value="1"/>
</dbReference>
<reference evidence="1 2" key="1">
    <citation type="submission" date="2018-10" db="EMBL/GenBank/DDBJ databases">
        <title>Natrarchaeobius chitinivorans gen. nov., sp. nov., and Natrarchaeobius haloalkaliphilus sp. nov., alkaliphilic, chitin-utilizing haloarchaea from hypersaline alkaline lakes.</title>
        <authorList>
            <person name="Sorokin D.Y."/>
            <person name="Elcheninov A.G."/>
            <person name="Kostrikina N.A."/>
            <person name="Bale N.J."/>
            <person name="Sinninghe Damste J.S."/>
            <person name="Khijniak T.V."/>
            <person name="Kublanov I.V."/>
            <person name="Toshchakov S.V."/>
        </authorList>
    </citation>
    <scope>NUCLEOTIDE SEQUENCE [LARGE SCALE GENOMIC DNA]</scope>
    <source>
        <strain evidence="1 2">AArcht7</strain>
    </source>
</reference>
<proteinExistence type="predicted"/>
<protein>
    <submittedName>
        <fullName evidence="1">Uncharacterized protein</fullName>
    </submittedName>
</protein>
<dbReference type="GO" id="GO:0016491">
    <property type="term" value="F:oxidoreductase activity"/>
    <property type="evidence" value="ECO:0007669"/>
    <property type="project" value="InterPro"/>
</dbReference>
<dbReference type="SUPFAM" id="SSF89733">
    <property type="entry name" value="L-sulfolactate dehydrogenase-like"/>
    <property type="match status" value="1"/>
</dbReference>
<dbReference type="InterPro" id="IPR043144">
    <property type="entry name" value="Mal/L-sulf/L-lact_DH-like_ah"/>
</dbReference>
<dbReference type="Gene3D" id="3.30.1370.60">
    <property type="entry name" value="Hypothetical oxidoreductase yiak, domain 2"/>
    <property type="match status" value="1"/>
</dbReference>
<sequence length="316" mass="34934">MKISTREVFQLAERCLAGAGLPPGTARATARAIWWTEVYKGSGCTTLRALLEEYPELDRTKLKRDDRTSPFTVVVGDDQPSLLSSTAALDLGCSEAKRDGIGIVHATIPESDGTSSVVGHAAYHAARRGLVSIVTYYGGTGESFTVVGTPGQSRPLLAEANVDRPSTSYRQITDVIHSRSYNRKRTSLYRKFFDRDRSGDHSSAETCLIDRLLSESVRPDRETSEDVEPGFVTICVDPFHPRFSGGIQQLAERFVTDQEADFATVYRPERVRKRVQQLSDRGVDVERDVWEELFERSNGIFAPDSEGAQRAGPGLD</sequence>
<evidence type="ECO:0000313" key="1">
    <source>
        <dbReference type="EMBL" id="RQH02548.1"/>
    </source>
</evidence>
<dbReference type="EMBL" id="REFZ01000002">
    <property type="protein sequence ID" value="RQH02548.1"/>
    <property type="molecule type" value="Genomic_DNA"/>
</dbReference>